<dbReference type="PANTHER" id="PTHR43046">
    <property type="entry name" value="GDP-MANNOSE MANNOSYL HYDROLASE"/>
    <property type="match status" value="1"/>
</dbReference>
<organism evidence="5 6">
    <name type="scientific">Domibacillus aminovorans</name>
    <dbReference type="NCBI Taxonomy" id="29332"/>
    <lineage>
        <taxon>Bacteria</taxon>
        <taxon>Bacillati</taxon>
        <taxon>Bacillota</taxon>
        <taxon>Bacilli</taxon>
        <taxon>Bacillales</taxon>
        <taxon>Bacillaceae</taxon>
        <taxon>Domibacillus</taxon>
    </lineage>
</organism>
<dbReference type="GO" id="GO:0016787">
    <property type="term" value="F:hydrolase activity"/>
    <property type="evidence" value="ECO:0007669"/>
    <property type="project" value="UniProtKB-KW"/>
</dbReference>
<dbReference type="SUPFAM" id="SSF55811">
    <property type="entry name" value="Nudix"/>
    <property type="match status" value="1"/>
</dbReference>
<evidence type="ECO:0000256" key="2">
    <source>
        <dbReference type="ARBA" id="ARBA00022801"/>
    </source>
</evidence>
<dbReference type="RefSeq" id="WP_063965667.1">
    <property type="nucleotide sequence ID" value="NZ_JBCNAN010000051.1"/>
</dbReference>
<evidence type="ECO:0000256" key="1">
    <source>
        <dbReference type="ARBA" id="ARBA00001946"/>
    </source>
</evidence>
<dbReference type="PANTHER" id="PTHR43046:SF14">
    <property type="entry name" value="MUTT_NUDIX FAMILY PROTEIN"/>
    <property type="match status" value="1"/>
</dbReference>
<dbReference type="InterPro" id="IPR020084">
    <property type="entry name" value="NUDIX_hydrolase_CS"/>
</dbReference>
<keyword evidence="2 3" id="KW-0378">Hydrolase</keyword>
<dbReference type="InterPro" id="IPR020476">
    <property type="entry name" value="Nudix_hydrolase"/>
</dbReference>
<sequence>MVNNKHSTWSLPGGAVEIGETLEQAVIRETKEETGLVIEVGSIIAVIMKRFSQNRDITV</sequence>
<dbReference type="PRINTS" id="PR00502">
    <property type="entry name" value="NUDIXFAMILY"/>
</dbReference>
<accession>A0A177L6Y1</accession>
<dbReference type="EMBL" id="LQWY01000024">
    <property type="protein sequence ID" value="OAH61062.1"/>
    <property type="molecule type" value="Genomic_DNA"/>
</dbReference>
<dbReference type="Gene3D" id="3.90.79.10">
    <property type="entry name" value="Nucleoside Triphosphate Pyrophosphohydrolase"/>
    <property type="match status" value="1"/>
</dbReference>
<evidence type="ECO:0000256" key="3">
    <source>
        <dbReference type="RuleBase" id="RU003476"/>
    </source>
</evidence>
<dbReference type="PROSITE" id="PS51462">
    <property type="entry name" value="NUDIX"/>
    <property type="match status" value="1"/>
</dbReference>
<reference evidence="5 6" key="1">
    <citation type="submission" date="2016-01" db="EMBL/GenBank/DDBJ databases">
        <title>Investigation of taxonomic status of Bacillus aminovorans.</title>
        <authorList>
            <person name="Verma A."/>
            <person name="Pal Y."/>
            <person name="Krishnamurthi S."/>
        </authorList>
    </citation>
    <scope>NUCLEOTIDE SEQUENCE [LARGE SCALE GENOMIC DNA]</scope>
    <source>
        <strain evidence="5 6">DSM 1314</strain>
    </source>
</reference>
<dbReference type="InterPro" id="IPR000086">
    <property type="entry name" value="NUDIX_hydrolase_dom"/>
</dbReference>
<dbReference type="InterPro" id="IPR015797">
    <property type="entry name" value="NUDIX_hydrolase-like_dom_sf"/>
</dbReference>
<protein>
    <recommendedName>
        <fullName evidence="4">Nudix hydrolase domain-containing protein</fullName>
    </recommendedName>
</protein>
<dbReference type="Pfam" id="PF00293">
    <property type="entry name" value="NUDIX"/>
    <property type="match status" value="1"/>
</dbReference>
<gene>
    <name evidence="5" type="ORF">AWH49_14230</name>
</gene>
<comment type="cofactor">
    <cofactor evidence="1">
        <name>Mg(2+)</name>
        <dbReference type="ChEBI" id="CHEBI:18420"/>
    </cofactor>
</comment>
<proteinExistence type="inferred from homology"/>
<name>A0A177L6Y1_9BACI</name>
<evidence type="ECO:0000313" key="5">
    <source>
        <dbReference type="EMBL" id="OAH61062.1"/>
    </source>
</evidence>
<keyword evidence="6" id="KW-1185">Reference proteome</keyword>
<evidence type="ECO:0000313" key="6">
    <source>
        <dbReference type="Proteomes" id="UP000076935"/>
    </source>
</evidence>
<evidence type="ECO:0000259" key="4">
    <source>
        <dbReference type="PROSITE" id="PS51462"/>
    </source>
</evidence>
<dbReference type="Proteomes" id="UP000076935">
    <property type="component" value="Unassembled WGS sequence"/>
</dbReference>
<dbReference type="PROSITE" id="PS00893">
    <property type="entry name" value="NUDIX_BOX"/>
    <property type="match status" value="1"/>
</dbReference>
<feature type="domain" description="Nudix hydrolase" evidence="4">
    <location>
        <begin position="1"/>
        <end position="59"/>
    </location>
</feature>
<dbReference type="AlphaFoldDB" id="A0A177L6Y1"/>
<comment type="caution">
    <text evidence="5">The sequence shown here is derived from an EMBL/GenBank/DDBJ whole genome shotgun (WGS) entry which is preliminary data.</text>
</comment>
<comment type="similarity">
    <text evidence="3">Belongs to the Nudix hydrolase family.</text>
</comment>